<sequence length="255" mass="28567">MMNSNRTHSRLRVPGPRCVRCVRAKKGPCTGGKPQCDSCRAKGVDCVWIDQPQEEGNDTDNAVTYIEQRRNRRKRSRPSQNISSSTTSSSQTITSTTTTTSSSQTQADEDEPAVKSATKRQKPTEAPLPTPKRTKLVHTEVIRYKAERHTILVDDDPAHAPPHIDSYPADVPDRYRYPALVNADYAQATPLVQVDEPVTFYFPRLCVETEEVAIGPLGGEEEEWRRLAPGVHGGWMAWPGGRWVGEGEGEWRWVE</sequence>
<keyword evidence="4" id="KW-0539">Nucleus</keyword>
<dbReference type="GO" id="GO:0000981">
    <property type="term" value="F:DNA-binding transcription factor activity, RNA polymerase II-specific"/>
    <property type="evidence" value="ECO:0007669"/>
    <property type="project" value="InterPro"/>
</dbReference>
<dbReference type="GO" id="GO:0008270">
    <property type="term" value="F:zinc ion binding"/>
    <property type="evidence" value="ECO:0007669"/>
    <property type="project" value="InterPro"/>
</dbReference>
<evidence type="ECO:0000256" key="1">
    <source>
        <dbReference type="ARBA" id="ARBA00023015"/>
    </source>
</evidence>
<organism evidence="6 7">
    <name type="scientific">Endocarpon pusillum</name>
    <dbReference type="NCBI Taxonomy" id="364733"/>
    <lineage>
        <taxon>Eukaryota</taxon>
        <taxon>Fungi</taxon>
        <taxon>Dikarya</taxon>
        <taxon>Ascomycota</taxon>
        <taxon>Pezizomycotina</taxon>
        <taxon>Eurotiomycetes</taxon>
        <taxon>Chaetothyriomycetidae</taxon>
        <taxon>Verrucariales</taxon>
        <taxon>Verrucariaceae</taxon>
        <taxon>Endocarpon</taxon>
    </lineage>
</organism>
<dbReference type="EMBL" id="JAACFV010000132">
    <property type="protein sequence ID" value="KAF7504623.1"/>
    <property type="molecule type" value="Genomic_DNA"/>
</dbReference>
<dbReference type="Gene3D" id="4.10.240.10">
    <property type="entry name" value="Zn(2)-C6 fungal-type DNA-binding domain"/>
    <property type="match status" value="1"/>
</dbReference>
<evidence type="ECO:0000256" key="4">
    <source>
        <dbReference type="ARBA" id="ARBA00023242"/>
    </source>
</evidence>
<evidence type="ECO:0000256" key="3">
    <source>
        <dbReference type="ARBA" id="ARBA00023163"/>
    </source>
</evidence>
<keyword evidence="2" id="KW-0238">DNA-binding</keyword>
<dbReference type="InterPro" id="IPR036864">
    <property type="entry name" value="Zn2-C6_fun-type_DNA-bd_sf"/>
</dbReference>
<gene>
    <name evidence="6" type="ORF">GJ744_002050</name>
</gene>
<accession>A0A8H7A9G0</accession>
<reference evidence="6" key="1">
    <citation type="submission" date="2020-02" db="EMBL/GenBank/DDBJ databases">
        <authorList>
            <person name="Palmer J.M."/>
        </authorList>
    </citation>
    <scope>NUCLEOTIDE SEQUENCE</scope>
    <source>
        <strain evidence="6">EPUS1.4</strain>
        <tissue evidence="6">Thallus</tissue>
    </source>
</reference>
<feature type="region of interest" description="Disordered" evidence="5">
    <location>
        <begin position="68"/>
        <end position="137"/>
    </location>
</feature>
<proteinExistence type="predicted"/>
<comment type="caution">
    <text evidence="6">The sequence shown here is derived from an EMBL/GenBank/DDBJ whole genome shotgun (WGS) entry which is preliminary data.</text>
</comment>
<protein>
    <recommendedName>
        <fullName evidence="8">Zn(2)-C6 fungal-type domain-containing protein</fullName>
    </recommendedName>
</protein>
<name>A0A8H7A9G0_9EURO</name>
<dbReference type="Proteomes" id="UP000606974">
    <property type="component" value="Unassembled WGS sequence"/>
</dbReference>
<dbReference type="InterPro" id="IPR001138">
    <property type="entry name" value="Zn2Cys6_DnaBD"/>
</dbReference>
<keyword evidence="3" id="KW-0804">Transcription</keyword>
<dbReference type="OrthoDB" id="10355931at2759"/>
<evidence type="ECO:0000256" key="5">
    <source>
        <dbReference type="SAM" id="MobiDB-lite"/>
    </source>
</evidence>
<keyword evidence="1" id="KW-0805">Transcription regulation</keyword>
<dbReference type="GO" id="GO:0003677">
    <property type="term" value="F:DNA binding"/>
    <property type="evidence" value="ECO:0007669"/>
    <property type="project" value="UniProtKB-KW"/>
</dbReference>
<feature type="compositionally biased region" description="Low complexity" evidence="5">
    <location>
        <begin position="82"/>
        <end position="106"/>
    </location>
</feature>
<dbReference type="AlphaFoldDB" id="A0A8H7A9G0"/>
<dbReference type="CDD" id="cd00067">
    <property type="entry name" value="GAL4"/>
    <property type="match status" value="1"/>
</dbReference>
<evidence type="ECO:0000313" key="6">
    <source>
        <dbReference type="EMBL" id="KAF7504623.1"/>
    </source>
</evidence>
<evidence type="ECO:0008006" key="8">
    <source>
        <dbReference type="Google" id="ProtNLM"/>
    </source>
</evidence>
<evidence type="ECO:0000256" key="2">
    <source>
        <dbReference type="ARBA" id="ARBA00023125"/>
    </source>
</evidence>
<evidence type="ECO:0000313" key="7">
    <source>
        <dbReference type="Proteomes" id="UP000606974"/>
    </source>
</evidence>
<keyword evidence="7" id="KW-1185">Reference proteome</keyword>